<accession>A0A6M4HAD7</accession>
<evidence type="ECO:0000256" key="1">
    <source>
        <dbReference type="SAM" id="SignalP"/>
    </source>
</evidence>
<dbReference type="InParanoid" id="A0A6M4HAD7"/>
<evidence type="ECO:0000313" key="2">
    <source>
        <dbReference type="EMBL" id="QJR16526.1"/>
    </source>
</evidence>
<evidence type="ECO:0000313" key="3">
    <source>
        <dbReference type="Proteomes" id="UP000503096"/>
    </source>
</evidence>
<dbReference type="Gene3D" id="3.40.33.10">
    <property type="entry name" value="CAP"/>
    <property type="match status" value="1"/>
</dbReference>
<dbReference type="Proteomes" id="UP000503096">
    <property type="component" value="Chromosome"/>
</dbReference>
<keyword evidence="1" id="KW-0732">Signal</keyword>
<reference evidence="2 3" key="1">
    <citation type="submission" date="2020-04" db="EMBL/GenBank/DDBJ databases">
        <title>Usitatibacter rugosus gen. nov., sp. nov. and Usitatibacter palustris sp. nov., novel members of Usitatibacteraceae fam. nov. within the order Nitrosomonadales isolated from soil.</title>
        <authorList>
            <person name="Huber K.J."/>
            <person name="Neumann-Schaal M."/>
            <person name="Geppert A."/>
            <person name="Luckner M."/>
            <person name="Wanner G."/>
            <person name="Overmann J."/>
        </authorList>
    </citation>
    <scope>NUCLEOTIDE SEQUENCE [LARGE SCALE GENOMIC DNA]</scope>
    <source>
        <strain evidence="2 3">Swamp67</strain>
    </source>
</reference>
<dbReference type="AlphaFoldDB" id="A0A6M4HAD7"/>
<sequence>MSKISSALHAVAGLIVALGAHAQAPSDIPADARLGPAPWFDPGFTPLQKPYATTKAVSSVGPLDTSNRAAVIAAYNSFYNVAMPGIAFTGSTASCTPGSISLGFQEWTITRINFLRAMAGVPGNTALNSSLNAQEQAASLIMARNSTLTHAPPNSMPCWTQAGADGAGSSNLAIGTGMTDSIPLYMTDPGSGNEIAGHRRWILHSRKASFGLGHANGSPYNASALYTFDFGAGPPATPNGIPWPPRGFVPLSLIPAPFDPGEGQRWSFGYPGANFGGVSVTMNANGGNIPVTVISRTDNGYGDNTVVWALPPGFFVTKEIPYTVTVSGIIGAAQTSYSYIVTPIDPVDPTPANPPRLRNISARGQVLTGADVMIAGFIIGGSTPKTVAVTVAGPSLASAGIANPLQNPHLTLVRSSDGATIATNDNWQSASNAGLMQSTGYAPAHPNEPAVLMSLAPGAYTAIVQGQGGTGIGLVGVFEVDHPEIPLTNISTRAQVGTSDNVLIAGFIVQGTGPQTVVVTVAGPSLFGAGIPNPLQNPMLTIVRASDGAVIATNDNWAVQSNPAHVALITAAGFAPAHPNEPANYLQLAPGAYTAVVQGVGNTTGVGLVGVYRVP</sequence>
<protein>
    <recommendedName>
        <fullName evidence="4">Cysteine-rich secretory protein family protein</fullName>
    </recommendedName>
</protein>
<proteinExistence type="predicted"/>
<evidence type="ECO:0008006" key="4">
    <source>
        <dbReference type="Google" id="ProtNLM"/>
    </source>
</evidence>
<feature type="signal peptide" evidence="1">
    <location>
        <begin position="1"/>
        <end position="22"/>
    </location>
</feature>
<gene>
    <name evidence="2" type="ORF">DSM104440_03361</name>
</gene>
<name>A0A6M4HAD7_9PROT</name>
<dbReference type="RefSeq" id="WP_171164708.1">
    <property type="nucleotide sequence ID" value="NZ_CP053073.1"/>
</dbReference>
<feature type="chain" id="PRO_5026890067" description="Cysteine-rich secretory protein family protein" evidence="1">
    <location>
        <begin position="23"/>
        <end position="615"/>
    </location>
</feature>
<dbReference type="InterPro" id="IPR035940">
    <property type="entry name" value="CAP_sf"/>
</dbReference>
<keyword evidence="3" id="KW-1185">Reference proteome</keyword>
<dbReference type="KEGG" id="upl:DSM104440_03361"/>
<dbReference type="EMBL" id="CP053073">
    <property type="protein sequence ID" value="QJR16526.1"/>
    <property type="molecule type" value="Genomic_DNA"/>
</dbReference>
<organism evidence="2 3">
    <name type="scientific">Usitatibacter palustris</name>
    <dbReference type="NCBI Taxonomy" id="2732487"/>
    <lineage>
        <taxon>Bacteria</taxon>
        <taxon>Pseudomonadati</taxon>
        <taxon>Pseudomonadota</taxon>
        <taxon>Betaproteobacteria</taxon>
        <taxon>Nitrosomonadales</taxon>
        <taxon>Usitatibacteraceae</taxon>
        <taxon>Usitatibacter</taxon>
    </lineage>
</organism>